<reference evidence="8 9" key="1">
    <citation type="submission" date="2019-01" db="EMBL/GenBank/DDBJ databases">
        <title>Insights into ecological role of a new deltaproteobacterial order Candidatus Sinidesulfobacterales (Sva0485) by metagenomics and metatranscriptomics.</title>
        <authorList>
            <person name="Tan S."/>
            <person name="Liu J."/>
            <person name="Fang Y."/>
            <person name="Hedlund B."/>
            <person name="Lian Z.-H."/>
            <person name="Huang L.-Y."/>
            <person name="Li J.-T."/>
            <person name="Huang L.-N."/>
            <person name="Li W.-J."/>
            <person name="Jiang H.-C."/>
            <person name="Dong H.-L."/>
            <person name="Shu W.-S."/>
        </authorList>
    </citation>
    <scope>NUCLEOTIDE SEQUENCE [LARGE SCALE GENOMIC DNA]</scope>
    <source>
        <strain evidence="8">AP4</strain>
    </source>
</reference>
<dbReference type="CDD" id="cd13835">
    <property type="entry name" value="IHF_A"/>
    <property type="match status" value="1"/>
</dbReference>
<keyword evidence="4" id="KW-0238">DNA-binding</keyword>
<sequence length="106" mass="11898">MALTRANLTSKVRSKVGLPTAESAQYVDSFFELIKSEIEEAGTIKLNGFGNFTIKEKKARKGRNPQTGETIIISERKVVKFKPSVVFKSEVNKKYKNGSSDKQRSR</sequence>
<dbReference type="PROSITE" id="PS00045">
    <property type="entry name" value="HISTONE_LIKE"/>
    <property type="match status" value="1"/>
</dbReference>
<dbReference type="Proteomes" id="UP000322454">
    <property type="component" value="Unassembled WGS sequence"/>
</dbReference>
<dbReference type="PRINTS" id="PR01727">
    <property type="entry name" value="DNABINDINGHU"/>
</dbReference>
<comment type="caution">
    <text evidence="8">The sequence shown here is derived from an EMBL/GenBank/DDBJ whole genome shotgun (WGS) entry which is preliminary data.</text>
</comment>
<dbReference type="GO" id="GO:0006417">
    <property type="term" value="P:regulation of translation"/>
    <property type="evidence" value="ECO:0007669"/>
    <property type="project" value="UniProtKB-KW"/>
</dbReference>
<dbReference type="SMART" id="SM00411">
    <property type="entry name" value="BHL"/>
    <property type="match status" value="1"/>
</dbReference>
<evidence type="ECO:0000256" key="4">
    <source>
        <dbReference type="ARBA" id="ARBA00023125"/>
    </source>
</evidence>
<keyword evidence="2" id="KW-0810">Translation regulation</keyword>
<accession>A0A520X8L7</accession>
<evidence type="ECO:0000313" key="9">
    <source>
        <dbReference type="Proteomes" id="UP000322454"/>
    </source>
</evidence>
<dbReference type="EMBL" id="SHMQ01000035">
    <property type="protein sequence ID" value="RZV37543.1"/>
    <property type="molecule type" value="Genomic_DNA"/>
</dbReference>
<evidence type="ECO:0000256" key="7">
    <source>
        <dbReference type="RuleBase" id="RU003939"/>
    </source>
</evidence>
<keyword evidence="5" id="KW-0804">Transcription</keyword>
<dbReference type="SUPFAM" id="SSF47729">
    <property type="entry name" value="IHF-like DNA-binding proteins"/>
    <property type="match status" value="1"/>
</dbReference>
<evidence type="ECO:0000256" key="5">
    <source>
        <dbReference type="ARBA" id="ARBA00023163"/>
    </source>
</evidence>
<dbReference type="GO" id="GO:0006310">
    <property type="term" value="P:DNA recombination"/>
    <property type="evidence" value="ECO:0007669"/>
    <property type="project" value="UniProtKB-KW"/>
</dbReference>
<evidence type="ECO:0000256" key="6">
    <source>
        <dbReference type="ARBA" id="ARBA00023172"/>
    </source>
</evidence>
<name>A0A520X8L7_9DELT</name>
<dbReference type="PANTHER" id="PTHR33175:SF2">
    <property type="entry name" value="INTEGRATION HOST FACTOR SUBUNIT ALPHA"/>
    <property type="match status" value="1"/>
</dbReference>
<evidence type="ECO:0000256" key="3">
    <source>
        <dbReference type="ARBA" id="ARBA00023015"/>
    </source>
</evidence>
<dbReference type="Pfam" id="PF00216">
    <property type="entry name" value="Bac_DNA_binding"/>
    <property type="match status" value="1"/>
</dbReference>
<gene>
    <name evidence="8" type="ORF">EVJ48_08645</name>
</gene>
<keyword evidence="3" id="KW-0805">Transcription regulation</keyword>
<dbReference type="InterPro" id="IPR020816">
    <property type="entry name" value="Histone-like_DNA-bd_CS"/>
</dbReference>
<dbReference type="Gene3D" id="4.10.520.10">
    <property type="entry name" value="IHF-like DNA-binding proteins"/>
    <property type="match status" value="1"/>
</dbReference>
<dbReference type="PANTHER" id="PTHR33175">
    <property type="entry name" value="DNA-BINDING PROTEIN HU"/>
    <property type="match status" value="1"/>
</dbReference>
<evidence type="ECO:0000256" key="1">
    <source>
        <dbReference type="ARBA" id="ARBA00018329"/>
    </source>
</evidence>
<dbReference type="GO" id="GO:0030527">
    <property type="term" value="F:structural constituent of chromatin"/>
    <property type="evidence" value="ECO:0007669"/>
    <property type="project" value="InterPro"/>
</dbReference>
<dbReference type="GO" id="GO:0005829">
    <property type="term" value="C:cytosol"/>
    <property type="evidence" value="ECO:0007669"/>
    <property type="project" value="TreeGrafter"/>
</dbReference>
<dbReference type="AlphaFoldDB" id="A0A520X8L7"/>
<proteinExistence type="inferred from homology"/>
<evidence type="ECO:0000313" key="8">
    <source>
        <dbReference type="EMBL" id="RZV37543.1"/>
    </source>
</evidence>
<dbReference type="InterPro" id="IPR005684">
    <property type="entry name" value="IHF_alpha"/>
</dbReference>
<dbReference type="InterPro" id="IPR000119">
    <property type="entry name" value="Hist_DNA-bd"/>
</dbReference>
<comment type="similarity">
    <text evidence="7">Belongs to the bacterial histone-like protein family.</text>
</comment>
<evidence type="ECO:0000256" key="2">
    <source>
        <dbReference type="ARBA" id="ARBA00022845"/>
    </source>
</evidence>
<organism evidence="8 9">
    <name type="scientific">Candidatus Acidulodesulfobacterium acidiphilum</name>
    <dbReference type="NCBI Taxonomy" id="2597224"/>
    <lineage>
        <taxon>Bacteria</taxon>
        <taxon>Deltaproteobacteria</taxon>
        <taxon>Candidatus Acidulodesulfobacterales</taxon>
        <taxon>Candidatus Acidulodesulfobacterium</taxon>
    </lineage>
</organism>
<dbReference type="GO" id="GO:0009893">
    <property type="term" value="P:positive regulation of metabolic process"/>
    <property type="evidence" value="ECO:0007669"/>
    <property type="project" value="UniProtKB-ARBA"/>
</dbReference>
<keyword evidence="6" id="KW-0233">DNA recombination</keyword>
<dbReference type="InterPro" id="IPR010992">
    <property type="entry name" value="IHF-like_DNA-bd_dom_sf"/>
</dbReference>
<protein>
    <recommendedName>
        <fullName evidence="1">Integration host factor subunit alpha</fullName>
    </recommendedName>
</protein>
<dbReference type="GO" id="GO:0003677">
    <property type="term" value="F:DNA binding"/>
    <property type="evidence" value="ECO:0007669"/>
    <property type="project" value="UniProtKB-KW"/>
</dbReference>
<dbReference type="GO" id="GO:0006355">
    <property type="term" value="P:regulation of DNA-templated transcription"/>
    <property type="evidence" value="ECO:0007669"/>
    <property type="project" value="InterPro"/>
</dbReference>